<reference evidence="4" key="3">
    <citation type="journal article" date="2011" name="PLoS ONE">
        <title>Genome sequence of a mesophilic hydrogenotrophic methanogen Methanocella paludicola, the first cultivated representative of the order Methanocellales.</title>
        <authorList>
            <person name="Sakai S."/>
            <person name="Takaki Y."/>
            <person name="Shimamura S."/>
            <person name="Sekine M."/>
            <person name="Tajima T."/>
            <person name="Kosugi H."/>
            <person name="Ichikawa N."/>
            <person name="Tasumi E."/>
            <person name="Hiraki A.T."/>
            <person name="Shimizu A."/>
            <person name="Kato Y."/>
            <person name="Nishiko R."/>
            <person name="Mori K."/>
            <person name="Fujita N."/>
            <person name="Imachi H."/>
            <person name="Takai K."/>
        </authorList>
    </citation>
    <scope>NUCLEOTIDE SEQUENCE [LARGE SCALE GENOMIC DNA]</scope>
    <source>
        <strain evidence="4">DSM 17711 / JCM 13418 / NBRC 101707 / SANAE</strain>
    </source>
</reference>
<dbReference type="EMBL" id="AP011532">
    <property type="protein sequence ID" value="BAI63048.1"/>
    <property type="molecule type" value="Genomic_DNA"/>
</dbReference>
<dbReference type="AlphaFoldDB" id="D1Z2X6"/>
<evidence type="ECO:0000256" key="1">
    <source>
        <dbReference type="ARBA" id="ARBA00008791"/>
    </source>
</evidence>
<evidence type="ECO:0000313" key="4">
    <source>
        <dbReference type="Proteomes" id="UP000001882"/>
    </source>
</evidence>
<dbReference type="KEGG" id="mpd:MCP_2976"/>
<protein>
    <submittedName>
        <fullName evidence="3">Universal stress protein</fullName>
    </submittedName>
</protein>
<dbReference type="Proteomes" id="UP000001882">
    <property type="component" value="Chromosome"/>
</dbReference>
<dbReference type="GeneID" id="8682620"/>
<dbReference type="eggNOG" id="arCOG00449">
    <property type="taxonomic scope" value="Archaea"/>
</dbReference>
<dbReference type="OrthoDB" id="107030at2157"/>
<dbReference type="InParanoid" id="D1Z2X6"/>
<reference evidence="3 4" key="2">
    <citation type="journal article" date="2008" name="Int. J. Syst. Evol. Microbiol.">
        <title>Methanocella paludicola gen. nov., sp. nov., a methane-producing archaeon, the first isolate of the lineage 'Rice Cluster I', and proposal of the new archaeal order Methanocellales ord. nov.</title>
        <authorList>
            <person name="Sakai S."/>
            <person name="Imachi H."/>
            <person name="Hanada S."/>
            <person name="Ohashi A."/>
            <person name="Harada H."/>
            <person name="Kamagata Y."/>
        </authorList>
    </citation>
    <scope>NUCLEOTIDE SEQUENCE [LARGE SCALE GENOMIC DNA]</scope>
    <source>
        <strain evidence="4">DSM 17711 / JCM 13418 / NBRC 101707 / SANAE</strain>
    </source>
</reference>
<dbReference type="CDD" id="cd00293">
    <property type="entry name" value="USP-like"/>
    <property type="match status" value="1"/>
</dbReference>
<dbReference type="STRING" id="304371.MCP_2976"/>
<evidence type="ECO:0000259" key="2">
    <source>
        <dbReference type="Pfam" id="PF00582"/>
    </source>
</evidence>
<name>D1Z2X6_METPS</name>
<gene>
    <name evidence="3" type="ordered locus">MCP_2976</name>
</gene>
<evidence type="ECO:0000313" key="3">
    <source>
        <dbReference type="EMBL" id="BAI63048.1"/>
    </source>
</evidence>
<sequence>MFENILYATDFSESPFMLPCVGIIGKTKNIHLLHVIDEQNRIDPALFEPRMQEARDFLDEELNIERNKGVSTDVHLMPGAPGRDICGIAEKLDASLIVVNYHKPGGPAGSATMELIRNCRRDLLVMTMLSSSAVDQSKMAMEAYCTNLFGRVLCPITGEPAAKLKALRALKEEVSIGSVTFLCFSDRVDPVSLADSLKGLGLGGGVVMAEGTPRKEIIEAAEKTGASIIMLDAGAEMGMALSVVAASDYPALVLKHP</sequence>
<dbReference type="Gene3D" id="3.40.50.12370">
    <property type="match status" value="1"/>
</dbReference>
<keyword evidence="4" id="KW-1185">Reference proteome</keyword>
<dbReference type="Pfam" id="PF00582">
    <property type="entry name" value="Usp"/>
    <property type="match status" value="1"/>
</dbReference>
<dbReference type="SUPFAM" id="SSF52402">
    <property type="entry name" value="Adenine nucleotide alpha hydrolases-like"/>
    <property type="match status" value="1"/>
</dbReference>
<dbReference type="RefSeq" id="WP_012901718.1">
    <property type="nucleotide sequence ID" value="NC_013665.1"/>
</dbReference>
<dbReference type="PANTHER" id="PTHR46268">
    <property type="entry name" value="STRESS RESPONSE PROTEIN NHAX"/>
    <property type="match status" value="1"/>
</dbReference>
<feature type="domain" description="UspA" evidence="2">
    <location>
        <begin position="1"/>
        <end position="125"/>
    </location>
</feature>
<dbReference type="PANTHER" id="PTHR46268:SF6">
    <property type="entry name" value="UNIVERSAL STRESS PROTEIN UP12"/>
    <property type="match status" value="1"/>
</dbReference>
<organism evidence="3 4">
    <name type="scientific">Methanocella paludicola (strain DSM 17711 / JCM 13418 / NBRC 101707 / SANAE)</name>
    <dbReference type="NCBI Taxonomy" id="304371"/>
    <lineage>
        <taxon>Archaea</taxon>
        <taxon>Methanobacteriati</taxon>
        <taxon>Methanobacteriota</taxon>
        <taxon>Stenosarchaea group</taxon>
        <taxon>Methanomicrobia</taxon>
        <taxon>Methanocellales</taxon>
        <taxon>Methanocellaceae</taxon>
        <taxon>Methanocella</taxon>
    </lineage>
</organism>
<accession>D1Z2X6</accession>
<proteinExistence type="inferred from homology"/>
<comment type="similarity">
    <text evidence="1">Belongs to the universal stress protein A family.</text>
</comment>
<reference evidence="3 4" key="1">
    <citation type="journal article" date="2007" name="Appl. Environ. Microbiol.">
        <title>Isolation of key methanogens for global methane emission from rice paddy fields: a novel isolate affiliated with the clone cluster rice cluster I.</title>
        <authorList>
            <person name="Sakai S."/>
            <person name="Imachi H."/>
            <person name="Sekiguchi Y."/>
            <person name="Ohashi A."/>
            <person name="Harada H."/>
            <person name="Kamagata Y."/>
        </authorList>
    </citation>
    <scope>NUCLEOTIDE SEQUENCE [LARGE SCALE GENOMIC DNA]</scope>
    <source>
        <strain evidence="4">DSM 17711 / JCM 13418 / NBRC 101707 / SANAE</strain>
    </source>
</reference>
<dbReference type="InterPro" id="IPR006016">
    <property type="entry name" value="UspA"/>
</dbReference>